<dbReference type="Pfam" id="PF10163">
    <property type="entry name" value="EnY2"/>
    <property type="match status" value="1"/>
</dbReference>
<evidence type="ECO:0000313" key="2">
    <source>
        <dbReference type="EMBL" id="KAF2011435.1"/>
    </source>
</evidence>
<reference evidence="2" key="1">
    <citation type="journal article" date="2020" name="Stud. Mycol.">
        <title>101 Dothideomycetes genomes: a test case for predicting lifestyles and emergence of pathogens.</title>
        <authorList>
            <person name="Haridas S."/>
            <person name="Albert R."/>
            <person name="Binder M."/>
            <person name="Bloem J."/>
            <person name="Labutti K."/>
            <person name="Salamov A."/>
            <person name="Andreopoulos B."/>
            <person name="Baker S."/>
            <person name="Barry K."/>
            <person name="Bills G."/>
            <person name="Bluhm B."/>
            <person name="Cannon C."/>
            <person name="Castanera R."/>
            <person name="Culley D."/>
            <person name="Daum C."/>
            <person name="Ezra D."/>
            <person name="Gonzalez J."/>
            <person name="Henrissat B."/>
            <person name="Kuo A."/>
            <person name="Liang C."/>
            <person name="Lipzen A."/>
            <person name="Lutzoni F."/>
            <person name="Magnuson J."/>
            <person name="Mondo S."/>
            <person name="Nolan M."/>
            <person name="Ohm R."/>
            <person name="Pangilinan J."/>
            <person name="Park H.-J."/>
            <person name="Ramirez L."/>
            <person name="Alfaro M."/>
            <person name="Sun H."/>
            <person name="Tritt A."/>
            <person name="Yoshinaga Y."/>
            <person name="Zwiers L.-H."/>
            <person name="Turgeon B."/>
            <person name="Goodwin S."/>
            <person name="Spatafora J."/>
            <person name="Crous P."/>
            <person name="Grigoriev I."/>
        </authorList>
    </citation>
    <scope>NUCLEOTIDE SEQUENCE</scope>
    <source>
        <strain evidence="2">CBS 175.79</strain>
    </source>
</reference>
<organism evidence="2 3">
    <name type="scientific">Aaosphaeria arxii CBS 175.79</name>
    <dbReference type="NCBI Taxonomy" id="1450172"/>
    <lineage>
        <taxon>Eukaryota</taxon>
        <taxon>Fungi</taxon>
        <taxon>Dikarya</taxon>
        <taxon>Ascomycota</taxon>
        <taxon>Pezizomycotina</taxon>
        <taxon>Dothideomycetes</taxon>
        <taxon>Pleosporomycetidae</taxon>
        <taxon>Pleosporales</taxon>
        <taxon>Pleosporales incertae sedis</taxon>
        <taxon>Aaosphaeria</taxon>
    </lineage>
</organism>
<protein>
    <submittedName>
        <fullName evidence="2">Uncharacterized protein</fullName>
    </submittedName>
</protein>
<dbReference type="GO" id="GO:0000124">
    <property type="term" value="C:SAGA complex"/>
    <property type="evidence" value="ECO:0007669"/>
    <property type="project" value="InterPro"/>
</dbReference>
<dbReference type="Gene3D" id="1.10.246.140">
    <property type="match status" value="1"/>
</dbReference>
<dbReference type="InterPro" id="IPR038212">
    <property type="entry name" value="TF_EnY2_sf"/>
</dbReference>
<keyword evidence="3" id="KW-1185">Reference proteome</keyword>
<dbReference type="InterPro" id="IPR018783">
    <property type="entry name" value="TF_ENY2"/>
</dbReference>
<feature type="region of interest" description="Disordered" evidence="1">
    <location>
        <begin position="85"/>
        <end position="105"/>
    </location>
</feature>
<name>A0A6A5XE40_9PLEO</name>
<dbReference type="RefSeq" id="XP_033379774.1">
    <property type="nucleotide sequence ID" value="XM_033532336.1"/>
</dbReference>
<sequence length="140" mass="15517">MSNGRVTLNSAQAQQELTPELRNDIYSALLCGTGIRNIESTLNQELQQSGWLDKLRGYMVQQLRDGEVTSVDELMSKVMEKLRGNDADANGTTNGVNGVNGHADTEEVDLKIPDKVLKDGSKVVRQELQRVCEVRSLDEK</sequence>
<dbReference type="GO" id="GO:0005643">
    <property type="term" value="C:nuclear pore"/>
    <property type="evidence" value="ECO:0007669"/>
    <property type="project" value="InterPro"/>
</dbReference>
<dbReference type="Proteomes" id="UP000799778">
    <property type="component" value="Unassembled WGS sequence"/>
</dbReference>
<dbReference type="EMBL" id="ML978074">
    <property type="protein sequence ID" value="KAF2011435.1"/>
    <property type="molecule type" value="Genomic_DNA"/>
</dbReference>
<dbReference type="GO" id="GO:0006406">
    <property type="term" value="P:mRNA export from nucleus"/>
    <property type="evidence" value="ECO:0007669"/>
    <property type="project" value="InterPro"/>
</dbReference>
<dbReference type="AlphaFoldDB" id="A0A6A5XE40"/>
<dbReference type="OrthoDB" id="5355007at2759"/>
<evidence type="ECO:0000256" key="1">
    <source>
        <dbReference type="SAM" id="MobiDB-lite"/>
    </source>
</evidence>
<dbReference type="GeneID" id="54289733"/>
<feature type="compositionally biased region" description="Low complexity" evidence="1">
    <location>
        <begin position="90"/>
        <end position="101"/>
    </location>
</feature>
<evidence type="ECO:0000313" key="3">
    <source>
        <dbReference type="Proteomes" id="UP000799778"/>
    </source>
</evidence>
<accession>A0A6A5XE40</accession>
<gene>
    <name evidence="2" type="ORF">BU24DRAFT_466146</name>
</gene>
<dbReference type="GO" id="GO:0003713">
    <property type="term" value="F:transcription coactivator activity"/>
    <property type="evidence" value="ECO:0007669"/>
    <property type="project" value="InterPro"/>
</dbReference>
<proteinExistence type="predicted"/>